<dbReference type="PANTHER" id="PTHR15704:SF7">
    <property type="entry name" value="SUPERKILLER COMPLEX PROTEIN 3"/>
    <property type="match status" value="1"/>
</dbReference>
<dbReference type="InterPro" id="IPR019734">
    <property type="entry name" value="TPR_rpt"/>
</dbReference>
<keyword evidence="1" id="KW-0677">Repeat</keyword>
<evidence type="ECO:0000313" key="5">
    <source>
        <dbReference type="Proteomes" id="UP001158986"/>
    </source>
</evidence>
<proteinExistence type="predicted"/>
<dbReference type="SMART" id="SM00028">
    <property type="entry name" value="TPR"/>
    <property type="match status" value="5"/>
</dbReference>
<evidence type="ECO:0000256" key="1">
    <source>
        <dbReference type="ARBA" id="ARBA00022737"/>
    </source>
</evidence>
<dbReference type="PROSITE" id="PS50005">
    <property type="entry name" value="TPR"/>
    <property type="match status" value="1"/>
</dbReference>
<dbReference type="SUPFAM" id="SSF48452">
    <property type="entry name" value="TPR-like"/>
    <property type="match status" value="3"/>
</dbReference>
<comment type="caution">
    <text evidence="4">The sequence shown here is derived from an EMBL/GenBank/DDBJ whole genome shotgun (WGS) entry which is preliminary data.</text>
</comment>
<dbReference type="EMBL" id="CAKLCB010000304">
    <property type="protein sequence ID" value="CAH0519589.1"/>
    <property type="molecule type" value="Genomic_DNA"/>
</dbReference>
<dbReference type="SUPFAM" id="SSF81901">
    <property type="entry name" value="HCP-like"/>
    <property type="match status" value="1"/>
</dbReference>
<dbReference type="InterPro" id="IPR039226">
    <property type="entry name" value="Ski3/TTC37"/>
</dbReference>
<evidence type="ECO:0000313" key="4">
    <source>
        <dbReference type="EMBL" id="CAH0519589.1"/>
    </source>
</evidence>
<protein>
    <recommendedName>
        <fullName evidence="6">Superkiller protein 3</fullName>
    </recommendedName>
</protein>
<keyword evidence="5" id="KW-1185">Reference proteome</keyword>
<evidence type="ECO:0008006" key="6">
    <source>
        <dbReference type="Google" id="ProtNLM"/>
    </source>
</evidence>
<organism evidence="4 5">
    <name type="scientific">Peronospora belbahrii</name>
    <dbReference type="NCBI Taxonomy" id="622444"/>
    <lineage>
        <taxon>Eukaryota</taxon>
        <taxon>Sar</taxon>
        <taxon>Stramenopiles</taxon>
        <taxon>Oomycota</taxon>
        <taxon>Peronosporomycetes</taxon>
        <taxon>Peronosporales</taxon>
        <taxon>Peronosporaceae</taxon>
        <taxon>Peronospora</taxon>
    </lineage>
</organism>
<name>A0ABN8D374_9STRA</name>
<reference evidence="4 5" key="1">
    <citation type="submission" date="2021-11" db="EMBL/GenBank/DDBJ databases">
        <authorList>
            <person name="Islam A."/>
            <person name="Islam S."/>
            <person name="Flora M.S."/>
            <person name="Rahman M."/>
            <person name="Ziaur R.M."/>
            <person name="Epstein J.H."/>
            <person name="Hassan M."/>
            <person name="Klassen M."/>
            <person name="Woodard K."/>
            <person name="Webb A."/>
            <person name="Webby R.J."/>
            <person name="El Zowalaty M.E."/>
        </authorList>
    </citation>
    <scope>NUCLEOTIDE SEQUENCE [LARGE SCALE GENOMIC DNA]</scope>
    <source>
        <strain evidence="4">Pbs1</strain>
    </source>
</reference>
<keyword evidence="2 3" id="KW-0802">TPR repeat</keyword>
<dbReference type="Pfam" id="PF13431">
    <property type="entry name" value="TPR_17"/>
    <property type="match status" value="1"/>
</dbReference>
<dbReference type="Gene3D" id="1.25.40.10">
    <property type="entry name" value="Tetratricopeptide repeat domain"/>
    <property type="match status" value="5"/>
</dbReference>
<evidence type="ECO:0000256" key="2">
    <source>
        <dbReference type="ARBA" id="ARBA00022803"/>
    </source>
</evidence>
<sequence>MSASMLRQMLLDAAAFLKAARYQEALESSRRITQLDPNNFQAFMCVGLACFQLHQWKDCEEAYRRAADLKPETPAPWKHLVDLFEATNNVKSKLETLEKLVDINLRGNKLKRCQKWVAEVAVTALGLKMLSKAFDSWYALVGEQDGALRQISLEKIPNEELPSQLKIWFELVDLLQHPGFILSDCCGSYSVEEICSQFFALASRLDWAAENEEVAAFRQRMDVAIAFFMRFHLDAVKTSKKKTVLLKTVDTLAMSIIDWFPGSKIPAEFLLLRSEDQDSPISFEQAKAIATRLFVNHPKSPMALVFKAVEYLGEGKSSEARESLVDALAGYASSSFQECALCIRVQVESASIALAARDVDGCLDRLALAKQVVNDKTKLLGSEGPLHELYSDVKVLFMTAAACEYSGKLDKALEHYRWVIQSARSHFAVRAAIAAAELLAEKARKQEAFDVIDSVSLFEVEDETMRATVLCLRGWLQFQLGFLQQAQALLEANVGNIKPSDVFGRGQTLKRLAIVYWHLGGSHQTAKTGCFGHLLQAAKLTPSDAEIFSWLGKWYQDVARDILRAEKCFLKALSLSPTNELAGVGLTNLYDLQGKYDASVALWKQVTTDQETAPTWALLRLAQHLVEHNDETGVGKMHLVLRNDPMNARYWVIMAHIYQNFGKQVSAQRSYLKAIELGEDNWCIRCELARIEGSLLLFDDALNRIKPVVTGELLDGDPDVTVASMIYSDLLFQQSKYLCAEGLYGNAAANLKEASHIMNRLPSTSPVSASAEACKLIGDIHCFAFYLSPENFLNEGSTWVDFISMGRKAYEAAVLLARKSEKEIADSSDAVVIAERYYDVGLSYWYEAQAVNNMHGIFTSAFSIKQGHTDITEDAAIVKLKAKAMMNFKLALQEDPSCSLAWNGLALVSDNLLVKQFAWARSIQTGSNTDATWANLGMFYLSHADTVPATAPLAQKSFIQLQSINPSNPSMWNGYAMLARRRASSAVQQRKSIEAFDCALETGLDLDALLGLCMALLEFGDNADESITNAQEHGNEQMAFYLTKYLERDPFNGDAWHALGITQHRLGLYSKALTSYARAASLQHAREGLEWNTLVTTLGELSCKLPGSSTDESALLHKISAQINRSPGGSSVLQDIVQAHILYRQSKECESLGLLQVLLSKDDSQSNDSEVVALVGLSMASLLMDKFTAQATCLAAACKNHLLSSISQAGLALSRWDHLNLRLVELHERWVGAEDGCLTRLQALSQIDDHVNSNALWMRLVLATIDSQTLQVSSCLAEYIQSGASNFPSSNTDTADRIFLDALLGLIKAGPPETKSLCWDSQKLIRAQPWNPQAYIMAGASVLKRMNLEAKHESYEEVLCHLLRLFQTGLSLSTNEYESAQLELLTSYCFVKLDDQDAAIATSTKALNRVAAGMESGVLVRSVDTELLESRLLSISNPARAINNYLATIAAIANGTVPSSGRLVPILVELGGLYEEQQLLDAAINVWKLVASLTATRSVGSIDAEDNASSTITASSSNSNIATCFFANLRLSLIHGKKNNVKSARKHIKVAVTLAEAGSNLSTVAAFVENVLAN</sequence>
<dbReference type="Proteomes" id="UP001158986">
    <property type="component" value="Unassembled WGS sequence"/>
</dbReference>
<evidence type="ECO:0000256" key="3">
    <source>
        <dbReference type="PROSITE-ProRule" id="PRU00339"/>
    </source>
</evidence>
<dbReference type="InterPro" id="IPR011990">
    <property type="entry name" value="TPR-like_helical_dom_sf"/>
</dbReference>
<dbReference type="PANTHER" id="PTHR15704">
    <property type="entry name" value="SUPERKILLER 3 PROTEIN-RELATED"/>
    <property type="match status" value="1"/>
</dbReference>
<accession>A0ABN8D374</accession>
<feature type="repeat" description="TPR" evidence="3">
    <location>
        <begin position="6"/>
        <end position="39"/>
    </location>
</feature>
<gene>
    <name evidence="4" type="ORF">PBS001_LOCUS6112</name>
</gene>